<dbReference type="SUPFAM" id="SSF52540">
    <property type="entry name" value="P-loop containing nucleoside triphosphate hydrolases"/>
    <property type="match status" value="1"/>
</dbReference>
<dbReference type="InterPro" id="IPR011006">
    <property type="entry name" value="CheY-like_superfamily"/>
</dbReference>
<comment type="caution">
    <text evidence="12">The sequence shown here is derived from an EMBL/GenBank/DDBJ whole genome shotgun (WGS) entry which is preliminary data.</text>
</comment>
<keyword evidence="4" id="KW-0067">ATP-binding</keyword>
<evidence type="ECO:0000259" key="10">
    <source>
        <dbReference type="PROSITE" id="PS50045"/>
    </source>
</evidence>
<evidence type="ECO:0000256" key="1">
    <source>
        <dbReference type="ARBA" id="ARBA00018672"/>
    </source>
</evidence>
<evidence type="ECO:0000313" key="12">
    <source>
        <dbReference type="EMBL" id="SMP53623.1"/>
    </source>
</evidence>
<dbReference type="Gene3D" id="1.10.10.60">
    <property type="entry name" value="Homeodomain-like"/>
    <property type="match status" value="1"/>
</dbReference>
<dbReference type="PANTHER" id="PTHR32071">
    <property type="entry name" value="TRANSCRIPTIONAL REGULATORY PROTEIN"/>
    <property type="match status" value="1"/>
</dbReference>
<dbReference type="InterPro" id="IPR025944">
    <property type="entry name" value="Sigma_54_int_dom_CS"/>
</dbReference>
<organism evidence="12 13">
    <name type="scientific">Anoxynatronum buryatiense</name>
    <dbReference type="NCBI Taxonomy" id="489973"/>
    <lineage>
        <taxon>Bacteria</taxon>
        <taxon>Bacillati</taxon>
        <taxon>Bacillota</taxon>
        <taxon>Clostridia</taxon>
        <taxon>Eubacteriales</taxon>
        <taxon>Clostridiaceae</taxon>
        <taxon>Anoxynatronum</taxon>
    </lineage>
</organism>
<proteinExistence type="predicted"/>
<dbReference type="SUPFAM" id="SSF52172">
    <property type="entry name" value="CheY-like"/>
    <property type="match status" value="1"/>
</dbReference>
<keyword evidence="2 9" id="KW-0597">Phosphoprotein</keyword>
<dbReference type="PROSITE" id="PS00688">
    <property type="entry name" value="SIGMA54_INTERACT_3"/>
    <property type="match status" value="1"/>
</dbReference>
<evidence type="ECO:0000256" key="3">
    <source>
        <dbReference type="ARBA" id="ARBA00022741"/>
    </source>
</evidence>
<evidence type="ECO:0000256" key="9">
    <source>
        <dbReference type="PROSITE-ProRule" id="PRU00169"/>
    </source>
</evidence>
<feature type="modified residue" description="4-aspartylphosphate" evidence="9">
    <location>
        <position position="53"/>
    </location>
</feature>
<name>A0AA45WVH6_9CLOT</name>
<dbReference type="AlphaFoldDB" id="A0AA45WVH6"/>
<dbReference type="EMBL" id="FXUF01000005">
    <property type="protein sequence ID" value="SMP53623.1"/>
    <property type="molecule type" value="Genomic_DNA"/>
</dbReference>
<dbReference type="FunFam" id="3.40.50.2300:FF:000018">
    <property type="entry name" value="DNA-binding transcriptional regulator NtrC"/>
    <property type="match status" value="1"/>
</dbReference>
<feature type="domain" description="Response regulatory" evidence="11">
    <location>
        <begin position="4"/>
        <end position="118"/>
    </location>
</feature>
<dbReference type="PROSITE" id="PS00675">
    <property type="entry name" value="SIGMA54_INTERACT_1"/>
    <property type="match status" value="1"/>
</dbReference>
<dbReference type="Gene3D" id="1.10.8.60">
    <property type="match status" value="1"/>
</dbReference>
<dbReference type="Pfam" id="PF00158">
    <property type="entry name" value="Sigma54_activat"/>
    <property type="match status" value="1"/>
</dbReference>
<evidence type="ECO:0000259" key="11">
    <source>
        <dbReference type="PROSITE" id="PS50110"/>
    </source>
</evidence>
<sequence length="461" mass="51506">MSLRVLVIDDEETIRLSLQEGLKDMGYETASADNGHTGLEALGTFKPHIVLLDMRLPDTNGLDLIRPVKEMDSDIEVVMMTAYGDIKTAVSAIKNGAFDYLHKPFELDEVQVILGRIQESLKLRKRLYLLEQQQKNADSQKMLGNHESMQGVFEKIRILAENDSVTVLIRGETGTGKELVAAAIHEGSRRREAPLVSINCGAISPMLIESELFGHEKNAFTGASARKKGLLEVADGGTVFLDEVGELHLDTQAKLLRVLEERKFKRVGGLSDIQVDIRIMAATNKNLEEAIQKREFREDLFYRLNVVPVELPALRHRGEDVLHIAAFFLSLFNRKFGRRIDGFTPAARQLMLDYTWPGNIRELKNVMERMVILHQGREIDVVDLPREINSSGQGMTASPSQGGESLVIPPAFSLEEHLGGQERHFLAKALEISGQNHSKAADILGISRFSLKRKMDKHGIS</sequence>
<dbReference type="RefSeq" id="WP_283408961.1">
    <property type="nucleotide sequence ID" value="NZ_FXUF01000005.1"/>
</dbReference>
<dbReference type="Pfam" id="PF02954">
    <property type="entry name" value="HTH_8"/>
    <property type="match status" value="1"/>
</dbReference>
<evidence type="ECO:0000256" key="2">
    <source>
        <dbReference type="ARBA" id="ARBA00022553"/>
    </source>
</evidence>
<evidence type="ECO:0000313" key="13">
    <source>
        <dbReference type="Proteomes" id="UP001158066"/>
    </source>
</evidence>
<feature type="domain" description="Sigma-54 factor interaction" evidence="10">
    <location>
        <begin position="142"/>
        <end position="372"/>
    </location>
</feature>
<dbReference type="PROSITE" id="PS00676">
    <property type="entry name" value="SIGMA54_INTERACT_2"/>
    <property type="match status" value="1"/>
</dbReference>
<dbReference type="InterPro" id="IPR058031">
    <property type="entry name" value="AAA_lid_NorR"/>
</dbReference>
<keyword evidence="5" id="KW-0805">Transcription regulation</keyword>
<evidence type="ECO:0000256" key="8">
    <source>
        <dbReference type="ARBA" id="ARBA00024867"/>
    </source>
</evidence>
<dbReference type="GO" id="GO:0000160">
    <property type="term" value="P:phosphorelay signal transduction system"/>
    <property type="evidence" value="ECO:0007669"/>
    <property type="project" value="InterPro"/>
</dbReference>
<dbReference type="Pfam" id="PF00072">
    <property type="entry name" value="Response_reg"/>
    <property type="match status" value="1"/>
</dbReference>
<keyword evidence="7" id="KW-0804">Transcription</keyword>
<evidence type="ECO:0000256" key="5">
    <source>
        <dbReference type="ARBA" id="ARBA00023015"/>
    </source>
</evidence>
<keyword evidence="3" id="KW-0547">Nucleotide-binding</keyword>
<reference evidence="12" key="1">
    <citation type="submission" date="2017-05" db="EMBL/GenBank/DDBJ databases">
        <authorList>
            <person name="Varghese N."/>
            <person name="Submissions S."/>
        </authorList>
    </citation>
    <scope>NUCLEOTIDE SEQUENCE</scope>
    <source>
        <strain evidence="12">Su22</strain>
    </source>
</reference>
<dbReference type="PROSITE" id="PS50110">
    <property type="entry name" value="RESPONSE_REGULATORY"/>
    <property type="match status" value="1"/>
</dbReference>
<dbReference type="CDD" id="cd00009">
    <property type="entry name" value="AAA"/>
    <property type="match status" value="1"/>
</dbReference>
<dbReference type="InterPro" id="IPR027417">
    <property type="entry name" value="P-loop_NTPase"/>
</dbReference>
<dbReference type="Gene3D" id="3.40.50.2300">
    <property type="match status" value="1"/>
</dbReference>
<dbReference type="Proteomes" id="UP001158066">
    <property type="component" value="Unassembled WGS sequence"/>
</dbReference>
<dbReference type="GO" id="GO:0006355">
    <property type="term" value="P:regulation of DNA-templated transcription"/>
    <property type="evidence" value="ECO:0007669"/>
    <property type="project" value="InterPro"/>
</dbReference>
<dbReference type="InterPro" id="IPR003593">
    <property type="entry name" value="AAA+_ATPase"/>
</dbReference>
<dbReference type="InterPro" id="IPR001789">
    <property type="entry name" value="Sig_transdc_resp-reg_receiver"/>
</dbReference>
<dbReference type="Pfam" id="PF25601">
    <property type="entry name" value="AAA_lid_14"/>
    <property type="match status" value="1"/>
</dbReference>
<dbReference type="FunFam" id="3.40.50.300:FF:000006">
    <property type="entry name" value="DNA-binding transcriptional regulator NtrC"/>
    <property type="match status" value="1"/>
</dbReference>
<dbReference type="Gene3D" id="3.40.50.300">
    <property type="entry name" value="P-loop containing nucleotide triphosphate hydrolases"/>
    <property type="match status" value="1"/>
</dbReference>
<accession>A0AA45WVH6</accession>
<protein>
    <recommendedName>
        <fullName evidence="1">Stage 0 sporulation protein A homolog</fullName>
    </recommendedName>
</protein>
<dbReference type="PRINTS" id="PR01590">
    <property type="entry name" value="HTHFIS"/>
</dbReference>
<dbReference type="SMART" id="SM00382">
    <property type="entry name" value="AAA"/>
    <property type="match status" value="1"/>
</dbReference>
<evidence type="ECO:0000256" key="4">
    <source>
        <dbReference type="ARBA" id="ARBA00022840"/>
    </source>
</evidence>
<comment type="function">
    <text evidence="8">May play the central regulatory role in sporulation. It may be an element of the effector pathway responsible for the activation of sporulation genes in response to nutritional stress. Spo0A may act in concert with spo0H (a sigma factor) to control the expression of some genes that are critical to the sporulation process.</text>
</comment>
<gene>
    <name evidence="12" type="ORF">SAMN06296020_10529</name>
</gene>
<dbReference type="GO" id="GO:0043565">
    <property type="term" value="F:sequence-specific DNA binding"/>
    <property type="evidence" value="ECO:0007669"/>
    <property type="project" value="InterPro"/>
</dbReference>
<evidence type="ECO:0000256" key="7">
    <source>
        <dbReference type="ARBA" id="ARBA00023163"/>
    </source>
</evidence>
<dbReference type="GO" id="GO:0005524">
    <property type="term" value="F:ATP binding"/>
    <property type="evidence" value="ECO:0007669"/>
    <property type="project" value="UniProtKB-KW"/>
</dbReference>
<dbReference type="InterPro" id="IPR002197">
    <property type="entry name" value="HTH_Fis"/>
</dbReference>
<dbReference type="InterPro" id="IPR025662">
    <property type="entry name" value="Sigma_54_int_dom_ATP-bd_1"/>
</dbReference>
<dbReference type="InterPro" id="IPR002078">
    <property type="entry name" value="Sigma_54_int"/>
</dbReference>
<keyword evidence="13" id="KW-1185">Reference proteome</keyword>
<dbReference type="InterPro" id="IPR025943">
    <property type="entry name" value="Sigma_54_int_dom_ATP-bd_2"/>
</dbReference>
<dbReference type="SMART" id="SM00448">
    <property type="entry name" value="REC"/>
    <property type="match status" value="1"/>
</dbReference>
<dbReference type="PROSITE" id="PS50045">
    <property type="entry name" value="SIGMA54_INTERACT_4"/>
    <property type="match status" value="1"/>
</dbReference>
<keyword evidence="6 12" id="KW-0238">DNA-binding</keyword>
<evidence type="ECO:0000256" key="6">
    <source>
        <dbReference type="ARBA" id="ARBA00023125"/>
    </source>
</evidence>
<dbReference type="InterPro" id="IPR009057">
    <property type="entry name" value="Homeodomain-like_sf"/>
</dbReference>
<dbReference type="SUPFAM" id="SSF46689">
    <property type="entry name" value="Homeodomain-like"/>
    <property type="match status" value="1"/>
</dbReference>